<dbReference type="InParanoid" id="A0A0C3NFS7"/>
<dbReference type="Proteomes" id="UP000054217">
    <property type="component" value="Unassembled WGS sequence"/>
</dbReference>
<organism evidence="1 2">
    <name type="scientific">Pisolithus tinctorius Marx 270</name>
    <dbReference type="NCBI Taxonomy" id="870435"/>
    <lineage>
        <taxon>Eukaryota</taxon>
        <taxon>Fungi</taxon>
        <taxon>Dikarya</taxon>
        <taxon>Basidiomycota</taxon>
        <taxon>Agaricomycotina</taxon>
        <taxon>Agaricomycetes</taxon>
        <taxon>Agaricomycetidae</taxon>
        <taxon>Boletales</taxon>
        <taxon>Sclerodermatineae</taxon>
        <taxon>Pisolithaceae</taxon>
        <taxon>Pisolithus</taxon>
    </lineage>
</organism>
<name>A0A0C3NFS7_PISTI</name>
<dbReference type="AlphaFoldDB" id="A0A0C3NFS7"/>
<dbReference type="OrthoDB" id="391988at2759"/>
<dbReference type="InterPro" id="IPR027417">
    <property type="entry name" value="P-loop_NTPase"/>
</dbReference>
<evidence type="ECO:0000313" key="2">
    <source>
        <dbReference type="Proteomes" id="UP000054217"/>
    </source>
</evidence>
<gene>
    <name evidence="1" type="ORF">M404DRAFT_1008455</name>
</gene>
<proteinExistence type="predicted"/>
<dbReference type="HOGENOM" id="CLU_023805_2_1_1"/>
<reference evidence="1 2" key="1">
    <citation type="submission" date="2014-04" db="EMBL/GenBank/DDBJ databases">
        <authorList>
            <consortium name="DOE Joint Genome Institute"/>
            <person name="Kuo A."/>
            <person name="Kohler A."/>
            <person name="Costa M.D."/>
            <person name="Nagy L.G."/>
            <person name="Floudas D."/>
            <person name="Copeland A."/>
            <person name="Barry K.W."/>
            <person name="Cichocki N."/>
            <person name="Veneault-Fourrey C."/>
            <person name="LaButti K."/>
            <person name="Lindquist E.A."/>
            <person name="Lipzen A."/>
            <person name="Lundell T."/>
            <person name="Morin E."/>
            <person name="Murat C."/>
            <person name="Sun H."/>
            <person name="Tunlid A."/>
            <person name="Henrissat B."/>
            <person name="Grigoriev I.V."/>
            <person name="Hibbett D.S."/>
            <person name="Martin F."/>
            <person name="Nordberg H.P."/>
            <person name="Cantor M.N."/>
            <person name="Hua S.X."/>
        </authorList>
    </citation>
    <scope>NUCLEOTIDE SEQUENCE [LARGE SCALE GENOMIC DNA]</scope>
    <source>
        <strain evidence="1 2">Marx 270</strain>
    </source>
</reference>
<feature type="non-terminal residue" evidence="1">
    <location>
        <position position="1"/>
    </location>
</feature>
<accession>A0A0C3NFS7</accession>
<protein>
    <submittedName>
        <fullName evidence="1">Uncharacterized protein</fullName>
    </submittedName>
</protein>
<dbReference type="EMBL" id="KN832103">
    <property type="protein sequence ID" value="KIN94323.1"/>
    <property type="molecule type" value="Genomic_DNA"/>
</dbReference>
<keyword evidence="2" id="KW-1185">Reference proteome</keyword>
<sequence>FPSLGSWKVRRWKIHFDQSNLRCEHCGCVAKDKPGEADIEQEFTSPENDRLILHDSKGFEAGDAGNYETVKSFIVKRKKEPKIKDQLHAVWLCFQIPIPTYGERLLEDAAEAFLKIRKEVLGNTPTIVVFTKHDRLVSFMRQKMPGDTEAGQRYLEEECVQLIKEFTGENIAHVAVSSKPKYEQGLKDLISLTQDMVSMSFTSPENRVSPVPLAAAGAQRMLPTLKVELSIAVGKQKYWRVLGTSANFWDYTMENCLRVIHTDIVAVWNFYDPHQYLNSEEFRKAMISMVDKVDATVEPDPSENHCMLRSPIPLTALAPVILPLNACVTIGKWVYETYQRLQGAPTKFMAYIVDLTHVLEILFSLTPNMRAKKLTRMAVKMAYKAYLESQWVMYTHTEIRHFQCWTAARDVVLEKITTMISSDGREVQVSRALERMPQVELERDEEWTSEKVSR</sequence>
<dbReference type="Gene3D" id="3.40.50.300">
    <property type="entry name" value="P-loop containing nucleotide triphosphate hydrolases"/>
    <property type="match status" value="1"/>
</dbReference>
<evidence type="ECO:0000313" key="1">
    <source>
        <dbReference type="EMBL" id="KIN94323.1"/>
    </source>
</evidence>
<reference evidence="2" key="2">
    <citation type="submission" date="2015-01" db="EMBL/GenBank/DDBJ databases">
        <title>Evolutionary Origins and Diversification of the Mycorrhizal Mutualists.</title>
        <authorList>
            <consortium name="DOE Joint Genome Institute"/>
            <consortium name="Mycorrhizal Genomics Consortium"/>
            <person name="Kohler A."/>
            <person name="Kuo A."/>
            <person name="Nagy L.G."/>
            <person name="Floudas D."/>
            <person name="Copeland A."/>
            <person name="Barry K.W."/>
            <person name="Cichocki N."/>
            <person name="Veneault-Fourrey C."/>
            <person name="LaButti K."/>
            <person name="Lindquist E.A."/>
            <person name="Lipzen A."/>
            <person name="Lundell T."/>
            <person name="Morin E."/>
            <person name="Murat C."/>
            <person name="Riley R."/>
            <person name="Ohm R."/>
            <person name="Sun H."/>
            <person name="Tunlid A."/>
            <person name="Henrissat B."/>
            <person name="Grigoriev I.V."/>
            <person name="Hibbett D.S."/>
            <person name="Martin F."/>
        </authorList>
    </citation>
    <scope>NUCLEOTIDE SEQUENCE [LARGE SCALE GENOMIC DNA]</scope>
    <source>
        <strain evidence="2">Marx 270</strain>
    </source>
</reference>